<evidence type="ECO:0000313" key="2">
    <source>
        <dbReference type="Proteomes" id="UP000663824"/>
    </source>
</evidence>
<gene>
    <name evidence="1" type="ORF">MBJ925_LOCUS36899</name>
</gene>
<sequence length="351" mass="40572">MTHSGHSWPTDRASSHLYQIFQLNIPADLLNIKYFIEPIQITDYQLNIDNLVVSQQSSRLAFDCQIYPNLSIKETVIQQHIEQTSDHLVYKVDKLCTKLINCVQRTLINTPFDESDLSIQVITWSNDGQSLFLELSQNGNHAIFKAVHILISNETVLWSVVDTGTWHDINLHPNDSQILLATHDNFIQPTNIVLRQSDIKIPITKHNDQLIKKSHFSYNYDEFTFFGAQNKTIHGWHLLSVNSTEKKAPIAFSNLWWPTKYNWSIERDASSINVKLFVTEPTISLKLWTSSCRWATSTKDITCIPNDSSKQYYIPARDLQSITQVNLDKYENKNEQLLINSKNHLIFGVWN</sequence>
<dbReference type="EMBL" id="CAJNRE010020377">
    <property type="protein sequence ID" value="CAF2231224.1"/>
    <property type="molecule type" value="Genomic_DNA"/>
</dbReference>
<proteinExistence type="predicted"/>
<dbReference type="SUPFAM" id="SSF50960">
    <property type="entry name" value="TolB, C-terminal domain"/>
    <property type="match status" value="1"/>
</dbReference>
<dbReference type="Proteomes" id="UP000663824">
    <property type="component" value="Unassembled WGS sequence"/>
</dbReference>
<reference evidence="1" key="1">
    <citation type="submission" date="2021-02" db="EMBL/GenBank/DDBJ databases">
        <authorList>
            <person name="Nowell W R."/>
        </authorList>
    </citation>
    <scope>NUCLEOTIDE SEQUENCE</scope>
</reference>
<dbReference type="AlphaFoldDB" id="A0A816ZT95"/>
<protein>
    <submittedName>
        <fullName evidence="1">Uncharacterized protein</fullName>
    </submittedName>
</protein>
<comment type="caution">
    <text evidence="1">The sequence shown here is derived from an EMBL/GenBank/DDBJ whole genome shotgun (WGS) entry which is preliminary data.</text>
</comment>
<name>A0A816ZT95_9BILA</name>
<organism evidence="1 2">
    <name type="scientific">Rotaria magnacalcarata</name>
    <dbReference type="NCBI Taxonomy" id="392030"/>
    <lineage>
        <taxon>Eukaryota</taxon>
        <taxon>Metazoa</taxon>
        <taxon>Spiralia</taxon>
        <taxon>Gnathifera</taxon>
        <taxon>Rotifera</taxon>
        <taxon>Eurotatoria</taxon>
        <taxon>Bdelloidea</taxon>
        <taxon>Philodinida</taxon>
        <taxon>Philodinidae</taxon>
        <taxon>Rotaria</taxon>
    </lineage>
</organism>
<evidence type="ECO:0000313" key="1">
    <source>
        <dbReference type="EMBL" id="CAF2231224.1"/>
    </source>
</evidence>
<accession>A0A816ZT95</accession>